<name>X0Z0J3_9ZZZZ</name>
<comment type="caution">
    <text evidence="1">The sequence shown here is derived from an EMBL/GenBank/DDBJ whole genome shotgun (WGS) entry which is preliminary data.</text>
</comment>
<accession>X0Z0J3</accession>
<dbReference type="EMBL" id="BARS01057605">
    <property type="protein sequence ID" value="GAG42226.1"/>
    <property type="molecule type" value="Genomic_DNA"/>
</dbReference>
<organism evidence="1">
    <name type="scientific">marine sediment metagenome</name>
    <dbReference type="NCBI Taxonomy" id="412755"/>
    <lineage>
        <taxon>unclassified sequences</taxon>
        <taxon>metagenomes</taxon>
        <taxon>ecological metagenomes</taxon>
    </lineage>
</organism>
<proteinExistence type="predicted"/>
<gene>
    <name evidence="1" type="ORF">S01H1_84394</name>
</gene>
<reference evidence="1" key="1">
    <citation type="journal article" date="2014" name="Front. Microbiol.">
        <title>High frequency of phylogenetically diverse reductive dehalogenase-homologous genes in deep subseafloor sedimentary metagenomes.</title>
        <authorList>
            <person name="Kawai M."/>
            <person name="Futagami T."/>
            <person name="Toyoda A."/>
            <person name="Takaki Y."/>
            <person name="Nishi S."/>
            <person name="Hori S."/>
            <person name="Arai W."/>
            <person name="Tsubouchi T."/>
            <person name="Morono Y."/>
            <person name="Uchiyama I."/>
            <person name="Ito T."/>
            <person name="Fujiyama A."/>
            <person name="Inagaki F."/>
            <person name="Takami H."/>
        </authorList>
    </citation>
    <scope>NUCLEOTIDE SEQUENCE</scope>
    <source>
        <strain evidence="1">Expedition CK06-06</strain>
    </source>
</reference>
<dbReference type="AlphaFoldDB" id="X0Z0J3"/>
<protein>
    <submittedName>
        <fullName evidence="1">Uncharacterized protein</fullName>
    </submittedName>
</protein>
<evidence type="ECO:0000313" key="1">
    <source>
        <dbReference type="EMBL" id="GAG42226.1"/>
    </source>
</evidence>
<sequence length="41" mass="4820">MTYAICCDFMESRYLDVKSVLENRLLMVSRVLEMLSANAFR</sequence>